<dbReference type="RefSeq" id="WP_103886767.1">
    <property type="nucleotide sequence ID" value="NZ_FNVU01000007.1"/>
</dbReference>
<reference evidence="3 4" key="1">
    <citation type="submission" date="2016-10" db="EMBL/GenBank/DDBJ databases">
        <authorList>
            <person name="de Groot N.N."/>
        </authorList>
    </citation>
    <scope>NUCLEOTIDE SEQUENCE [LARGE SCALE GENOMIC DNA]</scope>
    <source>
        <strain evidence="3 4">CGMCC 4.2023</strain>
    </source>
</reference>
<organism evidence="3 4">
    <name type="scientific">Actinacidiphila yanglinensis</name>
    <dbReference type="NCBI Taxonomy" id="310779"/>
    <lineage>
        <taxon>Bacteria</taxon>
        <taxon>Bacillati</taxon>
        <taxon>Actinomycetota</taxon>
        <taxon>Actinomycetes</taxon>
        <taxon>Kitasatosporales</taxon>
        <taxon>Streptomycetaceae</taxon>
        <taxon>Actinacidiphila</taxon>
    </lineage>
</organism>
<feature type="region of interest" description="Disordered" evidence="1">
    <location>
        <begin position="104"/>
        <end position="130"/>
    </location>
</feature>
<dbReference type="EMBL" id="FNVU01000007">
    <property type="protein sequence ID" value="SEG61568.1"/>
    <property type="molecule type" value="Genomic_DNA"/>
</dbReference>
<accession>A0A1H6BLI2</accession>
<dbReference type="AlphaFoldDB" id="A0A1H6BLI2"/>
<evidence type="ECO:0008006" key="5">
    <source>
        <dbReference type="Google" id="ProtNLM"/>
    </source>
</evidence>
<dbReference type="OrthoDB" id="3872455at2"/>
<gene>
    <name evidence="3" type="ORF">SAMN05216223_10713</name>
</gene>
<evidence type="ECO:0000256" key="2">
    <source>
        <dbReference type="SAM" id="SignalP"/>
    </source>
</evidence>
<protein>
    <recommendedName>
        <fullName evidence="5">ATP-binding protein</fullName>
    </recommendedName>
</protein>
<evidence type="ECO:0000313" key="3">
    <source>
        <dbReference type="EMBL" id="SEG61568.1"/>
    </source>
</evidence>
<feature type="chain" id="PRO_5009293849" description="ATP-binding protein" evidence="2">
    <location>
        <begin position="29"/>
        <end position="130"/>
    </location>
</feature>
<evidence type="ECO:0000256" key="1">
    <source>
        <dbReference type="SAM" id="MobiDB-lite"/>
    </source>
</evidence>
<proteinExistence type="predicted"/>
<feature type="compositionally biased region" description="Low complexity" evidence="1">
    <location>
        <begin position="116"/>
        <end position="130"/>
    </location>
</feature>
<keyword evidence="2" id="KW-0732">Signal</keyword>
<feature type="signal peptide" evidence="2">
    <location>
        <begin position="1"/>
        <end position="28"/>
    </location>
</feature>
<name>A0A1H6BLI2_9ACTN</name>
<keyword evidence="4" id="KW-1185">Reference proteome</keyword>
<sequence length="130" mass="12632">MPSLRTALTLTLTAAAAVAVTPAATAFAADAPAALPDLQSATGALPTSGITSAVPTQSVTGALANGIEPVRELKLDPLSNTTVDPLTNGVGSQVADFQTVSTTDATEPLTGGGSLGSLPLTGSVTGLLPH</sequence>
<evidence type="ECO:0000313" key="4">
    <source>
        <dbReference type="Proteomes" id="UP000236754"/>
    </source>
</evidence>
<dbReference type="Proteomes" id="UP000236754">
    <property type="component" value="Unassembled WGS sequence"/>
</dbReference>